<dbReference type="OrthoDB" id="1144014at2"/>
<name>A0A5C4RQW7_9GAMM</name>
<protein>
    <submittedName>
        <fullName evidence="1">Uncharacterized protein</fullName>
    </submittedName>
</protein>
<organism evidence="1 2">
    <name type="scientific">Arenimonas terrae</name>
    <dbReference type="NCBI Taxonomy" id="2546226"/>
    <lineage>
        <taxon>Bacteria</taxon>
        <taxon>Pseudomonadati</taxon>
        <taxon>Pseudomonadota</taxon>
        <taxon>Gammaproteobacteria</taxon>
        <taxon>Lysobacterales</taxon>
        <taxon>Lysobacteraceae</taxon>
        <taxon>Arenimonas</taxon>
    </lineage>
</organism>
<dbReference type="Proteomes" id="UP000305760">
    <property type="component" value="Unassembled WGS sequence"/>
</dbReference>
<dbReference type="EMBL" id="SMDR01000002">
    <property type="protein sequence ID" value="TNJ33673.1"/>
    <property type="molecule type" value="Genomic_DNA"/>
</dbReference>
<evidence type="ECO:0000313" key="1">
    <source>
        <dbReference type="EMBL" id="TNJ33673.1"/>
    </source>
</evidence>
<evidence type="ECO:0000313" key="2">
    <source>
        <dbReference type="Proteomes" id="UP000305760"/>
    </source>
</evidence>
<proteinExistence type="predicted"/>
<gene>
    <name evidence="1" type="ORF">E1B00_10030</name>
</gene>
<accession>A0A5C4RQW7</accession>
<sequence>MTAAAPEAATDFPAIEHLLRADDTLASAQARLGADQVATRILPGAEGEEYEAWVLYPQDPERQAVASLDEAGEHPVAIVVENDATDATSAWVRADGVRLGLSSTELETLNGGPFAFYGFGWDYGGTISDWRGGRLDPGADRVAPAGLCAPVFAEGAEPDGYPTGDGEFSSDLPVLRAHPPTVCRFVVEVAGVPAG</sequence>
<keyword evidence="2" id="KW-1185">Reference proteome</keyword>
<reference evidence="1 2" key="1">
    <citation type="submission" date="2019-03" db="EMBL/GenBank/DDBJ databases">
        <title>Arenimonas daejeonensis sp. nov., isolated from compost.</title>
        <authorList>
            <person name="Jeon C.O."/>
        </authorList>
    </citation>
    <scope>NUCLEOTIDE SEQUENCE [LARGE SCALE GENOMIC DNA]</scope>
    <source>
        <strain evidence="1 2">R29</strain>
    </source>
</reference>
<comment type="caution">
    <text evidence="1">The sequence shown here is derived from an EMBL/GenBank/DDBJ whole genome shotgun (WGS) entry which is preliminary data.</text>
</comment>
<dbReference type="RefSeq" id="WP_139448319.1">
    <property type="nucleotide sequence ID" value="NZ_SMDR01000002.1"/>
</dbReference>
<dbReference type="AlphaFoldDB" id="A0A5C4RQW7"/>